<accession>A0AB74URQ7</accession>
<name>A0AB74URQ7_9GAMM</name>
<feature type="region of interest" description="Disordered" evidence="1">
    <location>
        <begin position="529"/>
        <end position="549"/>
    </location>
</feature>
<dbReference type="RefSeq" id="WP_395120933.1">
    <property type="nucleotide sequence ID" value="NZ_CP170721.1"/>
</dbReference>
<protein>
    <submittedName>
        <fullName evidence="2">YecA family protein</fullName>
    </submittedName>
</protein>
<reference evidence="2" key="1">
    <citation type="submission" date="2024-10" db="EMBL/GenBank/DDBJ databases">
        <authorList>
            <person name="Lesea H.P."/>
            <person name="Kuehl J.V."/>
            <person name="Chandonia J.-M."/>
        </authorList>
    </citation>
    <scope>NUCLEOTIDE SEQUENCE</scope>
    <source>
        <strain evidence="2">FW102-FHT14D07</strain>
    </source>
</reference>
<organism evidence="2">
    <name type="scientific">Rhodanobacter sp. FW102-FHT14D07</name>
    <dbReference type="NCBI Taxonomy" id="3351462"/>
    <lineage>
        <taxon>Bacteria</taxon>
        <taxon>Pseudomonadati</taxon>
        <taxon>Pseudomonadota</taxon>
        <taxon>Gammaproteobacteria</taxon>
        <taxon>Lysobacterales</taxon>
        <taxon>Rhodanobacteraceae</taxon>
        <taxon>Rhodanobacter</taxon>
    </lineage>
</organism>
<dbReference type="SUPFAM" id="SSF103642">
    <property type="entry name" value="Sec-C motif"/>
    <property type="match status" value="1"/>
</dbReference>
<dbReference type="InterPro" id="IPR004027">
    <property type="entry name" value="SEC_C_motif"/>
</dbReference>
<evidence type="ECO:0000256" key="1">
    <source>
        <dbReference type="SAM" id="MobiDB-lite"/>
    </source>
</evidence>
<proteinExistence type="predicted"/>
<dbReference type="Pfam" id="PF02810">
    <property type="entry name" value="SEC-C"/>
    <property type="match status" value="1"/>
</dbReference>
<dbReference type="AlphaFoldDB" id="A0AB74URQ7"/>
<evidence type="ECO:0000313" key="2">
    <source>
        <dbReference type="EMBL" id="XIA17949.1"/>
    </source>
</evidence>
<sequence>MSRTPDRNQPCPCGSGKKFKRCHGGPNADYEEMISRGAAEAQRQTAIHRVQSERQQGLGRGILSAYADDTRIVVVGKRICWGKWMTFHDFLYAYIIDVLGREWFQVEAAKASDFRHPVLRWRERLIALSKIRPAEPGQVKQIQITGAVNAYLTLAYDLYTLEHNADQAKTSGIQDRLLHRLKHLDQFVGARYEIRVAAMFLRAGFDLSWEDETDRSTTHGEFTATYPKTGKSFWVECKMRNQCPTAKSQKGFGKFVGLVSDALQKITSIERLVFVDINTPAKPRVAGSHYDWRTAAVHALRLFEGSKDASGLPNALVFITNFPDHHHLDEVVADAGAILEGFKIDEYRTGQTTTVRQKIEQRERHPEIEAFFASMMEHNEVPSTFDGDIPGLNEEQRLLIGQRYEMDDGMIGRLEDACVDEQSGRVWLVMHLEDERRVIYQNQLTEREFAAWKRYPETFFGDVRHPQGNIDDPMEIFDRLLDVYSQTPKERLLAFLAPDPGPNRDALALLEQPALARLYAESITNSMLHQAGPQPVPANMQRMRKPPTR</sequence>
<dbReference type="Gene3D" id="3.10.450.50">
    <property type="match status" value="1"/>
</dbReference>
<dbReference type="EMBL" id="CP170721">
    <property type="protein sequence ID" value="XIA17949.1"/>
    <property type="molecule type" value="Genomic_DNA"/>
</dbReference>
<gene>
    <name evidence="2" type="ORF">ACFYG5_15480</name>
</gene>